<dbReference type="Proteomes" id="UP000585050">
    <property type="component" value="Unassembled WGS sequence"/>
</dbReference>
<dbReference type="AlphaFoldDB" id="A0A7X8SRG2"/>
<sequence>MDKILANRNLTYLLFVILLTLANPLNAFGCKCDSISVENGYNKAHLIVKGKILKVEIVNTLETINVDSIASVHSLMGDNEKLVRYLEANSLYKVTIDASKIFKGEYLGKQFTIYTSLTSSACGIRFKEGEETIIYTTKESNIMYFMFGDYVDRLRLMKKENTYWTDRCKRLVSDVEIETKLLNSHIMALKN</sequence>
<reference evidence="1 2" key="1">
    <citation type="submission" date="2020-04" db="EMBL/GenBank/DDBJ databases">
        <title>Flammeovirga sp. SR4, a novel species isolated from seawater.</title>
        <authorList>
            <person name="Wang X."/>
        </authorList>
    </citation>
    <scope>NUCLEOTIDE SEQUENCE [LARGE SCALE GENOMIC DNA]</scope>
    <source>
        <strain evidence="1 2">SR4</strain>
    </source>
</reference>
<gene>
    <name evidence="1" type="ORF">HGP29_27880</name>
</gene>
<organism evidence="1 2">
    <name type="scientific">Flammeovirga agarivorans</name>
    <dbReference type="NCBI Taxonomy" id="2726742"/>
    <lineage>
        <taxon>Bacteria</taxon>
        <taxon>Pseudomonadati</taxon>
        <taxon>Bacteroidota</taxon>
        <taxon>Cytophagia</taxon>
        <taxon>Cytophagales</taxon>
        <taxon>Flammeovirgaceae</taxon>
        <taxon>Flammeovirga</taxon>
    </lineage>
</organism>
<proteinExistence type="predicted"/>
<evidence type="ECO:0008006" key="3">
    <source>
        <dbReference type="Google" id="ProtNLM"/>
    </source>
</evidence>
<evidence type="ECO:0000313" key="2">
    <source>
        <dbReference type="Proteomes" id="UP000585050"/>
    </source>
</evidence>
<protein>
    <recommendedName>
        <fullName evidence="3">Tissue inhibitor of metalloproteinase</fullName>
    </recommendedName>
</protein>
<comment type="caution">
    <text evidence="1">The sequence shown here is derived from an EMBL/GenBank/DDBJ whole genome shotgun (WGS) entry which is preliminary data.</text>
</comment>
<keyword evidence="2" id="KW-1185">Reference proteome</keyword>
<name>A0A7X8SRG2_9BACT</name>
<dbReference type="EMBL" id="JABAIL010000026">
    <property type="protein sequence ID" value="NLR95051.1"/>
    <property type="molecule type" value="Genomic_DNA"/>
</dbReference>
<dbReference type="InterPro" id="IPR008993">
    <property type="entry name" value="TIMP-like_OB-fold"/>
</dbReference>
<dbReference type="RefSeq" id="WP_168885756.1">
    <property type="nucleotide sequence ID" value="NZ_JABAIL010000026.1"/>
</dbReference>
<dbReference type="SUPFAM" id="SSF50242">
    <property type="entry name" value="TIMP-like"/>
    <property type="match status" value="1"/>
</dbReference>
<evidence type="ECO:0000313" key="1">
    <source>
        <dbReference type="EMBL" id="NLR95051.1"/>
    </source>
</evidence>
<dbReference type="Gene3D" id="2.40.50.120">
    <property type="match status" value="1"/>
</dbReference>
<accession>A0A7X8SRG2</accession>